<evidence type="ECO:0000313" key="6">
    <source>
        <dbReference type="Proteomes" id="UP000277766"/>
    </source>
</evidence>
<dbReference type="SUPFAM" id="SSF55729">
    <property type="entry name" value="Acyl-CoA N-acyltransferases (Nat)"/>
    <property type="match status" value="1"/>
</dbReference>
<keyword evidence="6" id="KW-1185">Reference proteome</keyword>
<dbReference type="PANTHER" id="PTHR43877:SF1">
    <property type="entry name" value="ACETYLTRANSFERASE"/>
    <property type="match status" value="1"/>
</dbReference>
<dbReference type="RefSeq" id="WP_126351217.1">
    <property type="nucleotide sequence ID" value="NZ_CP086380.1"/>
</dbReference>
<dbReference type="EMBL" id="RXPE01000003">
    <property type="protein sequence ID" value="RTR29873.1"/>
    <property type="molecule type" value="Genomic_DNA"/>
</dbReference>
<keyword evidence="1 5" id="KW-0808">Transferase</keyword>
<name>A0A431W374_9DEIO</name>
<feature type="domain" description="N-acetyltransferase" evidence="4">
    <location>
        <begin position="8"/>
        <end position="161"/>
    </location>
</feature>
<accession>A0A431W374</accession>
<proteinExistence type="predicted"/>
<evidence type="ECO:0000313" key="5">
    <source>
        <dbReference type="EMBL" id="RTR29873.1"/>
    </source>
</evidence>
<dbReference type="GO" id="GO:0016747">
    <property type="term" value="F:acyltransferase activity, transferring groups other than amino-acyl groups"/>
    <property type="evidence" value="ECO:0007669"/>
    <property type="project" value="InterPro"/>
</dbReference>
<sequence length="179" mass="19533">MSRGSVGWQVRRASPADARVIAAHRLPELPLDDADVLAYADWLPGAMRRGLYLGWVAEAEGAVVAGAGLTLLEWGPTRGDPQPWRGRVVNVWTHPDWRRQGAARQLVGLALQAAGERGIRVVGLAATDLSRPLYASLGFEPCGAELLRRSRHPGPLHCPHDPEHSPRGPERPRHPDRAV</sequence>
<dbReference type="InterPro" id="IPR000182">
    <property type="entry name" value="GNAT_dom"/>
</dbReference>
<feature type="compositionally biased region" description="Basic and acidic residues" evidence="3">
    <location>
        <begin position="158"/>
        <end position="179"/>
    </location>
</feature>
<dbReference type="Proteomes" id="UP000277766">
    <property type="component" value="Unassembled WGS sequence"/>
</dbReference>
<dbReference type="Pfam" id="PF00583">
    <property type="entry name" value="Acetyltransf_1"/>
    <property type="match status" value="1"/>
</dbReference>
<dbReference type="InterPro" id="IPR016181">
    <property type="entry name" value="Acyl_CoA_acyltransferase"/>
</dbReference>
<dbReference type="OrthoDB" id="70840at2"/>
<evidence type="ECO:0000256" key="1">
    <source>
        <dbReference type="ARBA" id="ARBA00022679"/>
    </source>
</evidence>
<dbReference type="InterPro" id="IPR050832">
    <property type="entry name" value="Bact_Acetyltransf"/>
</dbReference>
<evidence type="ECO:0000256" key="2">
    <source>
        <dbReference type="ARBA" id="ARBA00023315"/>
    </source>
</evidence>
<dbReference type="AlphaFoldDB" id="A0A431W374"/>
<protein>
    <submittedName>
        <fullName evidence="5">N-acetyltransferase</fullName>
    </submittedName>
</protein>
<dbReference type="PANTHER" id="PTHR43877">
    <property type="entry name" value="AMINOALKYLPHOSPHONATE N-ACETYLTRANSFERASE-RELATED-RELATED"/>
    <property type="match status" value="1"/>
</dbReference>
<evidence type="ECO:0000259" key="4">
    <source>
        <dbReference type="PROSITE" id="PS51186"/>
    </source>
</evidence>
<comment type="caution">
    <text evidence="5">The sequence shown here is derived from an EMBL/GenBank/DDBJ whole genome shotgun (WGS) entry which is preliminary data.</text>
</comment>
<keyword evidence="2" id="KW-0012">Acyltransferase</keyword>
<dbReference type="CDD" id="cd04301">
    <property type="entry name" value="NAT_SF"/>
    <property type="match status" value="1"/>
</dbReference>
<organism evidence="5 6">
    <name type="scientific">Deinococcus radiophilus</name>
    <dbReference type="NCBI Taxonomy" id="32062"/>
    <lineage>
        <taxon>Bacteria</taxon>
        <taxon>Thermotogati</taxon>
        <taxon>Deinococcota</taxon>
        <taxon>Deinococci</taxon>
        <taxon>Deinococcales</taxon>
        <taxon>Deinococcaceae</taxon>
        <taxon>Deinococcus</taxon>
    </lineage>
</organism>
<evidence type="ECO:0000256" key="3">
    <source>
        <dbReference type="SAM" id="MobiDB-lite"/>
    </source>
</evidence>
<dbReference type="PROSITE" id="PS51186">
    <property type="entry name" value="GNAT"/>
    <property type="match status" value="1"/>
</dbReference>
<reference evidence="5 6" key="1">
    <citation type="submission" date="2018-12" db="EMBL/GenBank/DDBJ databases">
        <title>Deinococcus radiophilus ATCC 27603 genome sequencing and assembly.</title>
        <authorList>
            <person name="Maclea K.S."/>
            <person name="Maynard C.R."/>
        </authorList>
    </citation>
    <scope>NUCLEOTIDE SEQUENCE [LARGE SCALE GENOMIC DNA]</scope>
    <source>
        <strain evidence="5 6">ATCC 27603</strain>
    </source>
</reference>
<gene>
    <name evidence="5" type="ORF">EJ104_02710</name>
</gene>
<feature type="region of interest" description="Disordered" evidence="3">
    <location>
        <begin position="153"/>
        <end position="179"/>
    </location>
</feature>
<dbReference type="Gene3D" id="3.40.630.30">
    <property type="match status" value="1"/>
</dbReference>